<keyword evidence="3" id="KW-1185">Reference proteome</keyword>
<keyword evidence="1" id="KW-0732">Signal</keyword>
<name>A0A1S2PSL1_9ACTN</name>
<protein>
    <recommendedName>
        <fullName evidence="4">Chaplin domain-containing protein</fullName>
    </recommendedName>
</protein>
<reference evidence="2 3" key="1">
    <citation type="submission" date="2016-10" db="EMBL/GenBank/DDBJ databases">
        <title>Genome sequence of Streptomyces sp. MUSC 1.</title>
        <authorList>
            <person name="Lee L.-H."/>
            <person name="Ser H.-L."/>
            <person name="Law J.W.-F."/>
        </authorList>
    </citation>
    <scope>NUCLEOTIDE SEQUENCE [LARGE SCALE GENOMIC DNA]</scope>
    <source>
        <strain evidence="2 3">MUSC 1</strain>
    </source>
</reference>
<evidence type="ECO:0000256" key="1">
    <source>
        <dbReference type="SAM" id="SignalP"/>
    </source>
</evidence>
<evidence type="ECO:0000313" key="3">
    <source>
        <dbReference type="Proteomes" id="UP000179642"/>
    </source>
</evidence>
<evidence type="ECO:0008006" key="4">
    <source>
        <dbReference type="Google" id="ProtNLM"/>
    </source>
</evidence>
<gene>
    <name evidence="2" type="ORF">BIV23_33875</name>
</gene>
<feature type="signal peptide" evidence="1">
    <location>
        <begin position="1"/>
        <end position="27"/>
    </location>
</feature>
<comment type="caution">
    <text evidence="2">The sequence shown here is derived from an EMBL/GenBank/DDBJ whole genome shotgun (WGS) entry which is preliminary data.</text>
</comment>
<organism evidence="2 3">
    <name type="scientific">Streptomyces monashensis</name>
    <dbReference type="NCBI Taxonomy" id="1678012"/>
    <lineage>
        <taxon>Bacteria</taxon>
        <taxon>Bacillati</taxon>
        <taxon>Actinomycetota</taxon>
        <taxon>Actinomycetes</taxon>
        <taxon>Kitasatosporales</taxon>
        <taxon>Streptomycetaceae</taxon>
        <taxon>Streptomyces</taxon>
    </lineage>
</organism>
<dbReference type="Proteomes" id="UP000179642">
    <property type="component" value="Unassembled WGS sequence"/>
</dbReference>
<evidence type="ECO:0000313" key="2">
    <source>
        <dbReference type="EMBL" id="OIJ95894.1"/>
    </source>
</evidence>
<feature type="chain" id="PRO_5010229789" description="Chaplin domain-containing protein" evidence="1">
    <location>
        <begin position="28"/>
        <end position="82"/>
    </location>
</feature>
<sequence>MRLISKLAVTAAVITGVGVMGAGPALATPAVQMHGGGGCRTHNLNVDILGEVGILNGLAGNLLNGEGNPGAQSTDMGTDCDR</sequence>
<dbReference type="AlphaFoldDB" id="A0A1S2PSL1"/>
<accession>A0A1S2PSL1</accession>
<dbReference type="EMBL" id="MLYO01000063">
    <property type="protein sequence ID" value="OIJ95894.1"/>
    <property type="molecule type" value="Genomic_DNA"/>
</dbReference>
<dbReference type="RefSeq" id="WP_071384812.1">
    <property type="nucleotide sequence ID" value="NZ_MLYO01000063.1"/>
</dbReference>
<proteinExistence type="predicted"/>